<dbReference type="PROSITE" id="PS50110">
    <property type="entry name" value="RESPONSE_REGULATORY"/>
    <property type="match status" value="1"/>
</dbReference>
<dbReference type="KEGG" id="ebla:JGUZn3_23870"/>
<dbReference type="Proteomes" id="UP000516349">
    <property type="component" value="Chromosome"/>
</dbReference>
<name>A0A7H1NUX7_9PROT</name>
<evidence type="ECO:0000259" key="3">
    <source>
        <dbReference type="PROSITE" id="PS50110"/>
    </source>
</evidence>
<feature type="modified residue" description="4-aspartylphosphate" evidence="2">
    <location>
        <position position="99"/>
    </location>
</feature>
<dbReference type="InterPro" id="IPR001789">
    <property type="entry name" value="Sig_transdc_resp-reg_receiver"/>
</dbReference>
<evidence type="ECO:0000313" key="4">
    <source>
        <dbReference type="EMBL" id="QNT79587.1"/>
    </source>
</evidence>
<dbReference type="SMART" id="SM00448">
    <property type="entry name" value="REC"/>
    <property type="match status" value="1"/>
</dbReference>
<evidence type="ECO:0000313" key="5">
    <source>
        <dbReference type="Proteomes" id="UP000516349"/>
    </source>
</evidence>
<dbReference type="SUPFAM" id="SSF52172">
    <property type="entry name" value="CheY-like"/>
    <property type="match status" value="1"/>
</dbReference>
<accession>A0A7H1NUX7</accession>
<proteinExistence type="predicted"/>
<dbReference type="PANTHER" id="PTHR44591:SF21">
    <property type="entry name" value="TWO-COMPONENT RESPONSE REGULATOR"/>
    <property type="match status" value="1"/>
</dbReference>
<dbReference type="EMBL" id="CP060244">
    <property type="protein sequence ID" value="QNT79587.1"/>
    <property type="molecule type" value="Genomic_DNA"/>
</dbReference>
<keyword evidence="1 2" id="KW-0597">Phosphoprotein</keyword>
<dbReference type="AlphaFoldDB" id="A0A7H1NUX7"/>
<feature type="domain" description="Response regulatory" evidence="3">
    <location>
        <begin position="45"/>
        <end position="163"/>
    </location>
</feature>
<dbReference type="RefSeq" id="WP_203413732.1">
    <property type="nucleotide sequence ID" value="NZ_CP060244.1"/>
</dbReference>
<sequence length="166" mass="18170">MDSLIKRELCYCSASFGQGSVHLFPNLSEKENFAVLAPKTMKQKTILLVEDDSVLRNLLVDLLDDMKFSVLQAEDGQAAVSLIKAMKGENRQVDLLLTDVGLPGLNGQEVARLAHTIWPAISVLFITGYAHGITNGLSLTKKIQVLTKPFSLTSLMQKVEELVSSP</sequence>
<dbReference type="InterPro" id="IPR011006">
    <property type="entry name" value="CheY-like_superfamily"/>
</dbReference>
<dbReference type="PANTHER" id="PTHR44591">
    <property type="entry name" value="STRESS RESPONSE REGULATOR PROTEIN 1"/>
    <property type="match status" value="1"/>
</dbReference>
<evidence type="ECO:0000256" key="2">
    <source>
        <dbReference type="PROSITE-ProRule" id="PRU00169"/>
    </source>
</evidence>
<dbReference type="GO" id="GO:0000160">
    <property type="term" value="P:phosphorelay signal transduction system"/>
    <property type="evidence" value="ECO:0007669"/>
    <property type="project" value="InterPro"/>
</dbReference>
<gene>
    <name evidence="4" type="primary">rssB</name>
    <name evidence="4" type="ORF">JGUZn3_23870</name>
</gene>
<organism evidence="4 5">
    <name type="scientific">Entomobacter blattae</name>
    <dbReference type="NCBI Taxonomy" id="2762277"/>
    <lineage>
        <taxon>Bacteria</taxon>
        <taxon>Pseudomonadati</taxon>
        <taxon>Pseudomonadota</taxon>
        <taxon>Alphaproteobacteria</taxon>
        <taxon>Acetobacterales</taxon>
        <taxon>Acetobacteraceae</taxon>
        <taxon>Entomobacter</taxon>
    </lineage>
</organism>
<dbReference type="Gene3D" id="3.40.50.2300">
    <property type="match status" value="1"/>
</dbReference>
<dbReference type="InterPro" id="IPR050595">
    <property type="entry name" value="Bact_response_regulator"/>
</dbReference>
<evidence type="ECO:0000256" key="1">
    <source>
        <dbReference type="ARBA" id="ARBA00022553"/>
    </source>
</evidence>
<dbReference type="Pfam" id="PF00072">
    <property type="entry name" value="Response_reg"/>
    <property type="match status" value="1"/>
</dbReference>
<reference evidence="4 5" key="1">
    <citation type="submission" date="2020-08" db="EMBL/GenBank/DDBJ databases">
        <title>Complete genome sequence of Entomobacter blattae G55GP.</title>
        <authorList>
            <person name="Poehlein A."/>
            <person name="Guzman J."/>
            <person name="Daniel R."/>
            <person name="Vilcinskas A."/>
        </authorList>
    </citation>
    <scope>NUCLEOTIDE SEQUENCE [LARGE SCALE GENOMIC DNA]</scope>
    <source>
        <strain evidence="4 5">G55GP</strain>
    </source>
</reference>
<protein>
    <submittedName>
        <fullName evidence="4">Regulator of RpoS</fullName>
    </submittedName>
</protein>
<keyword evidence="5" id="KW-1185">Reference proteome</keyword>